<dbReference type="Gene3D" id="3.40.50.150">
    <property type="entry name" value="Vaccinia Virus protein VP39"/>
    <property type="match status" value="2"/>
</dbReference>
<feature type="domain" description="DUF7870" evidence="3">
    <location>
        <begin position="433"/>
        <end position="527"/>
    </location>
</feature>
<dbReference type="Proteomes" id="UP000515123">
    <property type="component" value="Linkage group 22"/>
</dbReference>
<accession>A0A199UVQ0</accession>
<feature type="compositionally biased region" description="Basic and acidic residues" evidence="1">
    <location>
        <begin position="402"/>
        <end position="411"/>
    </location>
</feature>
<name>A0A199UVQ0_ANACO</name>
<dbReference type="Pfam" id="PF25276">
    <property type="entry name" value="DUF7870"/>
    <property type="match status" value="2"/>
</dbReference>
<dbReference type="Pfam" id="PF08241">
    <property type="entry name" value="Methyltransf_11"/>
    <property type="match status" value="1"/>
</dbReference>
<dbReference type="RefSeq" id="XP_020087582.1">
    <property type="nucleotide sequence ID" value="XM_020231993.1"/>
</dbReference>
<feature type="domain" description="Methyltransferase type 11" evidence="2">
    <location>
        <begin position="144"/>
        <end position="204"/>
    </location>
</feature>
<dbReference type="PANTHER" id="PTHR44843">
    <property type="entry name" value="METHYLTRANSFERASE"/>
    <property type="match status" value="1"/>
</dbReference>
<gene>
    <name evidence="8" type="primary">LOC109727633</name>
    <name evidence="7" type="synonym">LOC109709668</name>
    <name evidence="4" type="ORF">ACMD2_25653</name>
</gene>
<evidence type="ECO:0000259" key="3">
    <source>
        <dbReference type="Pfam" id="PF25276"/>
    </source>
</evidence>
<reference evidence="4 5" key="1">
    <citation type="journal article" date="2016" name="DNA Res.">
        <title>The draft genome of MD-2 pineapple using hybrid error correction of long reads.</title>
        <authorList>
            <person name="Redwan R.M."/>
            <person name="Saidin A."/>
            <person name="Kumar S.V."/>
        </authorList>
    </citation>
    <scope>NUCLEOTIDE SEQUENCE [LARGE SCALE GENOMIC DNA]</scope>
    <source>
        <strain evidence="5">cv. MD2</strain>
        <tissue evidence="4">Leaf</tissue>
    </source>
</reference>
<proteinExistence type="predicted"/>
<feature type="domain" description="DUF7870" evidence="3">
    <location>
        <begin position="296"/>
        <end position="391"/>
    </location>
</feature>
<evidence type="ECO:0000313" key="5">
    <source>
        <dbReference type="Proteomes" id="UP000092600"/>
    </source>
</evidence>
<dbReference type="SUPFAM" id="SSF53335">
    <property type="entry name" value="S-adenosyl-L-methionine-dependent methyltransferases"/>
    <property type="match status" value="2"/>
</dbReference>
<dbReference type="InterPro" id="IPR013216">
    <property type="entry name" value="Methyltransf_11"/>
</dbReference>
<reference evidence="7 8" key="2">
    <citation type="submission" date="2025-04" db="UniProtKB">
        <authorList>
            <consortium name="RefSeq"/>
        </authorList>
    </citation>
    <scope>IDENTIFICATION</scope>
    <source>
        <tissue evidence="7 8">Leaf</tissue>
    </source>
</reference>
<dbReference type="RefSeq" id="XP_020113384.1">
    <property type="nucleotide sequence ID" value="XM_020257795.1"/>
</dbReference>
<dbReference type="InterPro" id="IPR029063">
    <property type="entry name" value="SAM-dependent_MTases_sf"/>
</dbReference>
<dbReference type="Gramene" id="Aco011108.1.mrna1">
    <property type="protein sequence ID" value="Aco011108.1.mrna1.cds1"/>
    <property type="gene ID" value="Aco011108.1.path1"/>
</dbReference>
<evidence type="ECO:0000313" key="6">
    <source>
        <dbReference type="Proteomes" id="UP000515123"/>
    </source>
</evidence>
<dbReference type="OrthoDB" id="10006218at2759"/>
<evidence type="ECO:0000313" key="4">
    <source>
        <dbReference type="EMBL" id="OAY68839.1"/>
    </source>
</evidence>
<keyword evidence="6" id="KW-1185">Reference proteome</keyword>
<evidence type="ECO:0000313" key="8">
    <source>
        <dbReference type="RefSeq" id="XP_020113384.1"/>
    </source>
</evidence>
<dbReference type="EMBL" id="LSRQ01004711">
    <property type="protein sequence ID" value="OAY68839.1"/>
    <property type="molecule type" value="Genomic_DNA"/>
</dbReference>
<dbReference type="PANTHER" id="PTHR44843:SF14">
    <property type="entry name" value="METHYLTRANSFERASE TYPE 11 DOMAIN-CONTAINING PROTEIN"/>
    <property type="match status" value="1"/>
</dbReference>
<protein>
    <submittedName>
        <fullName evidence="7">Uncharacterized protein LOC109709668</fullName>
    </submittedName>
    <submittedName>
        <fullName evidence="8">Uncharacterized protein LOC109727633</fullName>
    </submittedName>
</protein>
<dbReference type="GeneID" id="109709668"/>
<dbReference type="GeneID" id="109727633"/>
<evidence type="ECO:0000313" key="7">
    <source>
        <dbReference type="RefSeq" id="XP_020087582.1"/>
    </source>
</evidence>
<dbReference type="Proteomes" id="UP000515123">
    <property type="component" value="Linkage group 4"/>
</dbReference>
<evidence type="ECO:0000256" key="1">
    <source>
        <dbReference type="SAM" id="MobiDB-lite"/>
    </source>
</evidence>
<sequence length="527" mass="58137">MEPTSKPSSVRKLLVRVLLLGVFVLLLRFVYVVAVHGGACDSGDFCLFSSPSDLAVDGAAAGSGGGPFVRVVGGGGRGGAAASTPALRALWTSREWRKAVEYYSAVFQDLLAEGFLSPASRSLCVDAPAGYEVLALREIGVPDAVGVAKKKAPPLVVAGDLLRQPFAAGEFDFVFAGLSLDRSKRPADLAAEIARTTKPEGFLAVHTASAADLYSLRSLRDLFPGFKSIRSREINGPDSSSTLREIVFQKQVGSSSILSPEEDDSENSDRPSGGNSVNKCSIPEHKLQIVQLAEPLIEEEPLKPWITLKRNLKNIKYLPLVADISFKQRYVYVDVGARSYGSSIGSWFKKQYPKQNHTFEIYAIEADKAFHKEYASKKGVNLLPFAAWVRNETLTFEINQNPDRKDDEKGHGMGRIRPVGGSNPVSSGEVRAIHGFDFAQWLKRTVSKNDYVVMKMDVEGTEFDLVPRLFETGAICLIDELFLECHYNRWQKCCPGQRSPKYHNTYGECFELFTSLRESGVLVHQWW</sequence>
<feature type="region of interest" description="Disordered" evidence="1">
    <location>
        <begin position="400"/>
        <end position="420"/>
    </location>
</feature>
<dbReference type="Proteomes" id="UP000092600">
    <property type="component" value="Unassembled WGS sequence"/>
</dbReference>
<dbReference type="GO" id="GO:0008757">
    <property type="term" value="F:S-adenosylmethionine-dependent methyltransferase activity"/>
    <property type="evidence" value="ECO:0007669"/>
    <property type="project" value="InterPro"/>
</dbReference>
<dbReference type="Gramene" id="Aco017496.1.mrna1">
    <property type="protein sequence ID" value="Aco017496.1.mrna1.cds1"/>
    <property type="gene ID" value="Aco017496.1.path1"/>
</dbReference>
<dbReference type="AlphaFoldDB" id="A0A199UVQ0"/>
<feature type="region of interest" description="Disordered" evidence="1">
    <location>
        <begin position="252"/>
        <end position="280"/>
    </location>
</feature>
<dbReference type="STRING" id="4615.A0A199UVQ0"/>
<dbReference type="InterPro" id="IPR057192">
    <property type="entry name" value="DUF7870"/>
</dbReference>
<organism evidence="4 5">
    <name type="scientific">Ananas comosus</name>
    <name type="common">Pineapple</name>
    <name type="synonym">Ananas ananas</name>
    <dbReference type="NCBI Taxonomy" id="4615"/>
    <lineage>
        <taxon>Eukaryota</taxon>
        <taxon>Viridiplantae</taxon>
        <taxon>Streptophyta</taxon>
        <taxon>Embryophyta</taxon>
        <taxon>Tracheophyta</taxon>
        <taxon>Spermatophyta</taxon>
        <taxon>Magnoliopsida</taxon>
        <taxon>Liliopsida</taxon>
        <taxon>Poales</taxon>
        <taxon>Bromeliaceae</taxon>
        <taxon>Bromelioideae</taxon>
        <taxon>Ananas</taxon>
    </lineage>
</organism>
<evidence type="ECO:0000259" key="2">
    <source>
        <dbReference type="Pfam" id="PF08241"/>
    </source>
</evidence>